<keyword evidence="2" id="KW-0547">Nucleotide-binding</keyword>
<dbReference type="EMBL" id="JBFALK010000004">
    <property type="protein sequence ID" value="MEV0968829.1"/>
    <property type="molecule type" value="Genomic_DNA"/>
</dbReference>
<dbReference type="PANTHER" id="PTHR24220">
    <property type="entry name" value="IMPORT ATP-BINDING PROTEIN"/>
    <property type="match status" value="1"/>
</dbReference>
<evidence type="ECO:0000259" key="5">
    <source>
        <dbReference type="PROSITE" id="PS50893"/>
    </source>
</evidence>
<dbReference type="Gene3D" id="3.40.50.300">
    <property type="entry name" value="P-loop containing nucleotide triphosphate hydrolases"/>
    <property type="match status" value="1"/>
</dbReference>
<evidence type="ECO:0000256" key="2">
    <source>
        <dbReference type="ARBA" id="ARBA00022741"/>
    </source>
</evidence>
<comment type="caution">
    <text evidence="6">The sequence shown here is derived from an EMBL/GenBank/DDBJ whole genome shotgun (WGS) entry which is preliminary data.</text>
</comment>
<dbReference type="Proteomes" id="UP001551675">
    <property type="component" value="Unassembled WGS sequence"/>
</dbReference>
<dbReference type="PROSITE" id="PS50893">
    <property type="entry name" value="ABC_TRANSPORTER_2"/>
    <property type="match status" value="1"/>
</dbReference>
<evidence type="ECO:0000313" key="7">
    <source>
        <dbReference type="Proteomes" id="UP001551675"/>
    </source>
</evidence>
<dbReference type="InterPro" id="IPR017911">
    <property type="entry name" value="MacB-like_ATP-bd"/>
</dbReference>
<evidence type="ECO:0000313" key="6">
    <source>
        <dbReference type="EMBL" id="MEV0968829.1"/>
    </source>
</evidence>
<proteinExistence type="predicted"/>
<dbReference type="RefSeq" id="WP_082777559.1">
    <property type="nucleotide sequence ID" value="NZ_JBFALK010000004.1"/>
</dbReference>
<evidence type="ECO:0000256" key="3">
    <source>
        <dbReference type="ARBA" id="ARBA00022840"/>
    </source>
</evidence>
<dbReference type="GO" id="GO:0005524">
    <property type="term" value="F:ATP binding"/>
    <property type="evidence" value="ECO:0007669"/>
    <property type="project" value="UniProtKB-KW"/>
</dbReference>
<reference evidence="6 7" key="1">
    <citation type="submission" date="2024-06" db="EMBL/GenBank/DDBJ databases">
        <title>The Natural Products Discovery Center: Release of the First 8490 Sequenced Strains for Exploring Actinobacteria Biosynthetic Diversity.</title>
        <authorList>
            <person name="Kalkreuter E."/>
            <person name="Kautsar S.A."/>
            <person name="Yang D."/>
            <person name="Bader C.D."/>
            <person name="Teijaro C.N."/>
            <person name="Fluegel L."/>
            <person name="Davis C.M."/>
            <person name="Simpson J.R."/>
            <person name="Lauterbach L."/>
            <person name="Steele A.D."/>
            <person name="Gui C."/>
            <person name="Meng S."/>
            <person name="Li G."/>
            <person name="Viehrig K."/>
            <person name="Ye F."/>
            <person name="Su P."/>
            <person name="Kiefer A.F."/>
            <person name="Nichols A."/>
            <person name="Cepeda A.J."/>
            <person name="Yan W."/>
            <person name="Fan B."/>
            <person name="Jiang Y."/>
            <person name="Adhikari A."/>
            <person name="Zheng C.-J."/>
            <person name="Schuster L."/>
            <person name="Cowan T.M."/>
            <person name="Smanski M.J."/>
            <person name="Chevrette M.G."/>
            <person name="De Carvalho L.P.S."/>
            <person name="Shen B."/>
        </authorList>
    </citation>
    <scope>NUCLEOTIDE SEQUENCE [LARGE SCALE GENOMIC DNA]</scope>
    <source>
        <strain evidence="6 7">NPDC050100</strain>
    </source>
</reference>
<dbReference type="InterPro" id="IPR003439">
    <property type="entry name" value="ABC_transporter-like_ATP-bd"/>
</dbReference>
<protein>
    <submittedName>
        <fullName evidence="6">ABC transporter ATP-binding protein</fullName>
    </submittedName>
</protein>
<keyword evidence="3 6" id="KW-0067">ATP-binding</keyword>
<accession>A0ABV3GB23</accession>
<dbReference type="InterPro" id="IPR017871">
    <property type="entry name" value="ABC_transporter-like_CS"/>
</dbReference>
<dbReference type="Pfam" id="PF00005">
    <property type="entry name" value="ABC_tran"/>
    <property type="match status" value="1"/>
</dbReference>
<keyword evidence="7" id="KW-1185">Reference proteome</keyword>
<dbReference type="InterPro" id="IPR015854">
    <property type="entry name" value="ABC_transpr_LolD-like"/>
</dbReference>
<gene>
    <name evidence="6" type="ORF">AB0I59_09355</name>
</gene>
<name>A0ABV3GB23_MICGL</name>
<dbReference type="PANTHER" id="PTHR24220:SF86">
    <property type="entry name" value="ABC TRANSPORTER ABCH.1"/>
    <property type="match status" value="1"/>
</dbReference>
<dbReference type="SMART" id="SM00382">
    <property type="entry name" value="AAA"/>
    <property type="match status" value="1"/>
</dbReference>
<keyword evidence="1" id="KW-0813">Transport</keyword>
<organism evidence="6 7">
    <name type="scientific">Microtetraspora glauca</name>
    <dbReference type="NCBI Taxonomy" id="1996"/>
    <lineage>
        <taxon>Bacteria</taxon>
        <taxon>Bacillati</taxon>
        <taxon>Actinomycetota</taxon>
        <taxon>Actinomycetes</taxon>
        <taxon>Streptosporangiales</taxon>
        <taxon>Streptosporangiaceae</taxon>
        <taxon>Microtetraspora</taxon>
    </lineage>
</organism>
<dbReference type="CDD" id="cd03255">
    <property type="entry name" value="ABC_MJ0796_LolCDE_FtsE"/>
    <property type="match status" value="1"/>
</dbReference>
<evidence type="ECO:0000256" key="1">
    <source>
        <dbReference type="ARBA" id="ARBA00022448"/>
    </source>
</evidence>
<sequence>MNEPLNGPLNGPTARPGDGAYSAGNGWTTAVPCDPPPADSPRDDVPGGEASGAEPVLLIRDVRKIYGEGEATVHALRGVSLTVERGDYVAIMGASGSGKSTLMNIIGCLDIPTTGTYLLGGTDVGVLDDVQLARVRNRRIGFIFQSFNLIPRMSALANVELPLAYGGVRAADRRRRALAALGLVGLADRVGHQPNELSGGQQQRVAVARALVTSPTLLLADEPTGALDSTSTRDVLAIFDRLSVSGRTIVVITHEDDVAAHAKRVIRLMDGQIVEDRRQAPVDGPPPLAGLRPPTEAVSDR</sequence>
<dbReference type="InterPro" id="IPR003593">
    <property type="entry name" value="AAA+_ATPase"/>
</dbReference>
<dbReference type="SUPFAM" id="SSF52540">
    <property type="entry name" value="P-loop containing nucleoside triphosphate hydrolases"/>
    <property type="match status" value="1"/>
</dbReference>
<evidence type="ECO:0000256" key="4">
    <source>
        <dbReference type="SAM" id="MobiDB-lite"/>
    </source>
</evidence>
<dbReference type="PROSITE" id="PS00211">
    <property type="entry name" value="ABC_TRANSPORTER_1"/>
    <property type="match status" value="1"/>
</dbReference>
<feature type="domain" description="ABC transporter" evidence="5">
    <location>
        <begin position="57"/>
        <end position="295"/>
    </location>
</feature>
<feature type="region of interest" description="Disordered" evidence="4">
    <location>
        <begin position="1"/>
        <end position="51"/>
    </location>
</feature>
<dbReference type="InterPro" id="IPR027417">
    <property type="entry name" value="P-loop_NTPase"/>
</dbReference>
<feature type="region of interest" description="Disordered" evidence="4">
    <location>
        <begin position="277"/>
        <end position="301"/>
    </location>
</feature>